<evidence type="ECO:0000313" key="8">
    <source>
        <dbReference type="Proteomes" id="UP001362999"/>
    </source>
</evidence>
<reference evidence="7 8" key="1">
    <citation type="journal article" date="2024" name="J Genomics">
        <title>Draft genome sequencing and assembly of Favolaschia claudopus CIRM-BRFM 2984 isolated from oak limbs.</title>
        <authorList>
            <person name="Navarro D."/>
            <person name="Drula E."/>
            <person name="Chaduli D."/>
            <person name="Cazenave R."/>
            <person name="Ahrendt S."/>
            <person name="Wang J."/>
            <person name="Lipzen A."/>
            <person name="Daum C."/>
            <person name="Barry K."/>
            <person name="Grigoriev I.V."/>
            <person name="Favel A."/>
            <person name="Rosso M.N."/>
            <person name="Martin F."/>
        </authorList>
    </citation>
    <scope>NUCLEOTIDE SEQUENCE [LARGE SCALE GENOMIC DNA]</scope>
    <source>
        <strain evidence="7 8">CIRM-BRFM 2984</strain>
    </source>
</reference>
<evidence type="ECO:0000256" key="3">
    <source>
        <dbReference type="ARBA" id="ARBA00022989"/>
    </source>
</evidence>
<evidence type="ECO:0000256" key="5">
    <source>
        <dbReference type="RuleBase" id="RU367022"/>
    </source>
</evidence>
<keyword evidence="4 5" id="KW-0472">Membrane</keyword>
<organism evidence="7 8">
    <name type="scientific">Favolaschia claudopus</name>
    <dbReference type="NCBI Taxonomy" id="2862362"/>
    <lineage>
        <taxon>Eukaryota</taxon>
        <taxon>Fungi</taxon>
        <taxon>Dikarya</taxon>
        <taxon>Basidiomycota</taxon>
        <taxon>Agaricomycotina</taxon>
        <taxon>Agaricomycetes</taxon>
        <taxon>Agaricomycetidae</taxon>
        <taxon>Agaricales</taxon>
        <taxon>Marasmiineae</taxon>
        <taxon>Mycenaceae</taxon>
        <taxon>Favolaschia</taxon>
    </lineage>
</organism>
<keyword evidence="5" id="KW-0186">Copper</keyword>
<feature type="transmembrane region" description="Helical" evidence="5">
    <location>
        <begin position="135"/>
        <end position="161"/>
    </location>
</feature>
<dbReference type="AlphaFoldDB" id="A0AAW0CSA3"/>
<keyword evidence="2 5" id="KW-0812">Transmembrane</keyword>
<evidence type="ECO:0000256" key="6">
    <source>
        <dbReference type="SAM" id="MobiDB-lite"/>
    </source>
</evidence>
<comment type="caution">
    <text evidence="7">The sequence shown here is derived from an EMBL/GenBank/DDBJ whole genome shotgun (WGS) entry which is preliminary data.</text>
</comment>
<proteinExistence type="inferred from homology"/>
<dbReference type="PANTHER" id="PTHR12483:SF27">
    <property type="entry name" value="COPPER TRANSPORT PROTEIN CTR1"/>
    <property type="match status" value="1"/>
</dbReference>
<evidence type="ECO:0000256" key="4">
    <source>
        <dbReference type="ARBA" id="ARBA00023136"/>
    </source>
</evidence>
<evidence type="ECO:0000256" key="2">
    <source>
        <dbReference type="ARBA" id="ARBA00022692"/>
    </source>
</evidence>
<gene>
    <name evidence="7" type="ORF">R3P38DRAFT_2888100</name>
</gene>
<dbReference type="GO" id="GO:0005375">
    <property type="term" value="F:copper ion transmembrane transporter activity"/>
    <property type="evidence" value="ECO:0007669"/>
    <property type="project" value="UniProtKB-UniRule"/>
</dbReference>
<keyword evidence="5" id="KW-0406">Ion transport</keyword>
<dbReference type="PANTHER" id="PTHR12483">
    <property type="entry name" value="SOLUTE CARRIER FAMILY 31 COPPER TRANSPORTERS"/>
    <property type="match status" value="1"/>
</dbReference>
<dbReference type="GO" id="GO:0005886">
    <property type="term" value="C:plasma membrane"/>
    <property type="evidence" value="ECO:0007669"/>
    <property type="project" value="TreeGrafter"/>
</dbReference>
<dbReference type="Proteomes" id="UP001362999">
    <property type="component" value="Unassembled WGS sequence"/>
</dbReference>
<feature type="region of interest" description="Disordered" evidence="6">
    <location>
        <begin position="1"/>
        <end position="23"/>
    </location>
</feature>
<name>A0AAW0CSA3_9AGAR</name>
<comment type="subcellular location">
    <subcellularLocation>
        <location evidence="1 5">Membrane</location>
        <topology evidence="1 5">Multi-pass membrane protein</topology>
    </subcellularLocation>
</comment>
<keyword evidence="5" id="KW-0813">Transport</keyword>
<dbReference type="Pfam" id="PF04145">
    <property type="entry name" value="Ctr"/>
    <property type="match status" value="1"/>
</dbReference>
<evidence type="ECO:0000313" key="7">
    <source>
        <dbReference type="EMBL" id="KAK7042009.1"/>
    </source>
</evidence>
<feature type="transmembrane region" description="Helical" evidence="5">
    <location>
        <begin position="54"/>
        <end position="72"/>
    </location>
</feature>
<keyword evidence="5" id="KW-0187">Copper transport</keyword>
<comment type="similarity">
    <text evidence="5">Belongs to the copper transporter (Ctr) (TC 1.A.56) family. SLC31A subfamily.</text>
</comment>
<keyword evidence="3 5" id="KW-1133">Transmembrane helix</keyword>
<accession>A0AAW0CSA3</accession>
<dbReference type="InterPro" id="IPR007274">
    <property type="entry name" value="Cop_transporter"/>
</dbReference>
<evidence type="ECO:0000256" key="1">
    <source>
        <dbReference type="ARBA" id="ARBA00004141"/>
    </source>
</evidence>
<sequence>MSHSMDSMDDMGGMDSMNSSDSSMSMSMMMKTYLHFTPGDVVLFDTIQPTSAGTIFATCLIFFLISVGDRYLRAVAHRLEHYRVRNAVHLAEFEAAHDSKAQLPEGANTAIAVPSNRFILSHELSRGFLAGLQSLIHYTLMLVVMTFNVAYIISIILGVVVGEIAFGRLNH</sequence>
<protein>
    <recommendedName>
        <fullName evidence="5">Copper transport protein</fullName>
    </recommendedName>
</protein>
<keyword evidence="8" id="KW-1185">Reference proteome</keyword>
<dbReference type="EMBL" id="JAWWNJ010000013">
    <property type="protein sequence ID" value="KAK7042009.1"/>
    <property type="molecule type" value="Genomic_DNA"/>
</dbReference>